<sequence>MEELLALPEVKDASANSLKTLLYNSKEINSKVDPCAISYEVTLIGRKAQFESIYHLYEPHEVIIILYFYSGWPLATVNDSACNRRFN</sequence>
<dbReference type="Proteomes" id="UP001187531">
    <property type="component" value="Unassembled WGS sequence"/>
</dbReference>
<evidence type="ECO:0000313" key="1">
    <source>
        <dbReference type="EMBL" id="KAK2727754.1"/>
    </source>
</evidence>
<dbReference type="EMBL" id="JAVRJZ010000001">
    <property type="protein sequence ID" value="KAK2727754.1"/>
    <property type="molecule type" value="Genomic_DNA"/>
</dbReference>
<dbReference type="AlphaFoldDB" id="A0AA88LHY6"/>
<reference evidence="1" key="1">
    <citation type="submission" date="2023-07" db="EMBL/GenBank/DDBJ databases">
        <title>Chromosome-level genome assembly of Artemia franciscana.</title>
        <authorList>
            <person name="Jo E."/>
        </authorList>
    </citation>
    <scope>NUCLEOTIDE SEQUENCE</scope>
    <source>
        <tissue evidence="1">Whole body</tissue>
    </source>
</reference>
<organism evidence="1 2">
    <name type="scientific">Artemia franciscana</name>
    <name type="common">Brine shrimp</name>
    <name type="synonym">Artemia sanfranciscana</name>
    <dbReference type="NCBI Taxonomy" id="6661"/>
    <lineage>
        <taxon>Eukaryota</taxon>
        <taxon>Metazoa</taxon>
        <taxon>Ecdysozoa</taxon>
        <taxon>Arthropoda</taxon>
        <taxon>Crustacea</taxon>
        <taxon>Branchiopoda</taxon>
        <taxon>Anostraca</taxon>
        <taxon>Artemiidae</taxon>
        <taxon>Artemia</taxon>
    </lineage>
</organism>
<proteinExistence type="predicted"/>
<protein>
    <submittedName>
        <fullName evidence="1">Uncharacterized protein</fullName>
    </submittedName>
</protein>
<accession>A0AA88LHY6</accession>
<evidence type="ECO:0000313" key="2">
    <source>
        <dbReference type="Proteomes" id="UP001187531"/>
    </source>
</evidence>
<name>A0AA88LHY6_ARTSF</name>
<comment type="caution">
    <text evidence="1">The sequence shown here is derived from an EMBL/GenBank/DDBJ whole genome shotgun (WGS) entry which is preliminary data.</text>
</comment>
<keyword evidence="2" id="KW-1185">Reference proteome</keyword>
<gene>
    <name evidence="1" type="ORF">QYM36_008294</name>
</gene>